<accession>A0ABC8Z1Y2</accession>
<name>A0ABC8Z1Y2_9POAL</name>
<keyword evidence="3" id="KW-1185">Reference proteome</keyword>
<sequence length="79" mass="7976">MATNSLRVFLVLVFVQVCLLVAMAASAAQATRPGSGLGPVAVESTPECCLYHPDCCQANVAGEAAAPSPGPWFAVSSAP</sequence>
<keyword evidence="1" id="KW-0732">Signal</keyword>
<protein>
    <submittedName>
        <fullName evidence="2">Uncharacterized protein</fullName>
    </submittedName>
</protein>
<evidence type="ECO:0000256" key="1">
    <source>
        <dbReference type="SAM" id="SignalP"/>
    </source>
</evidence>
<organism evidence="2 3">
    <name type="scientific">Urochloa decumbens</name>
    <dbReference type="NCBI Taxonomy" id="240449"/>
    <lineage>
        <taxon>Eukaryota</taxon>
        <taxon>Viridiplantae</taxon>
        <taxon>Streptophyta</taxon>
        <taxon>Embryophyta</taxon>
        <taxon>Tracheophyta</taxon>
        <taxon>Spermatophyta</taxon>
        <taxon>Magnoliopsida</taxon>
        <taxon>Liliopsida</taxon>
        <taxon>Poales</taxon>
        <taxon>Poaceae</taxon>
        <taxon>PACMAD clade</taxon>
        <taxon>Panicoideae</taxon>
        <taxon>Panicodae</taxon>
        <taxon>Paniceae</taxon>
        <taxon>Melinidinae</taxon>
        <taxon>Urochloa</taxon>
    </lineage>
</organism>
<feature type="chain" id="PRO_5044770178" evidence="1">
    <location>
        <begin position="31"/>
        <end position="79"/>
    </location>
</feature>
<dbReference type="Proteomes" id="UP001497457">
    <property type="component" value="Chromosome 18b"/>
</dbReference>
<evidence type="ECO:0000313" key="2">
    <source>
        <dbReference type="EMBL" id="CAL4954097.1"/>
    </source>
</evidence>
<gene>
    <name evidence="2" type="ORF">URODEC1_LOCUS40588</name>
</gene>
<proteinExistence type="predicted"/>
<reference evidence="2" key="1">
    <citation type="submission" date="2024-10" db="EMBL/GenBank/DDBJ databases">
        <authorList>
            <person name="Ryan C."/>
        </authorList>
    </citation>
    <scope>NUCLEOTIDE SEQUENCE [LARGE SCALE GENOMIC DNA]</scope>
</reference>
<dbReference type="AlphaFoldDB" id="A0ABC8Z1Y2"/>
<feature type="signal peptide" evidence="1">
    <location>
        <begin position="1"/>
        <end position="30"/>
    </location>
</feature>
<evidence type="ECO:0000313" key="3">
    <source>
        <dbReference type="Proteomes" id="UP001497457"/>
    </source>
</evidence>
<dbReference type="EMBL" id="OZ075128">
    <property type="protein sequence ID" value="CAL4954097.1"/>
    <property type="molecule type" value="Genomic_DNA"/>
</dbReference>